<feature type="transmembrane region" description="Helical" evidence="14">
    <location>
        <begin position="133"/>
        <end position="155"/>
    </location>
</feature>
<dbReference type="PRINTS" id="PR00344">
    <property type="entry name" value="BCTRLSENSOR"/>
</dbReference>
<feature type="transmembrane region" description="Helical" evidence="14">
    <location>
        <begin position="161"/>
        <end position="182"/>
    </location>
</feature>
<comment type="subcellular location">
    <subcellularLocation>
        <location evidence="2">Cell membrane</location>
        <topology evidence="2">Multi-pass membrane protein</topology>
    </subcellularLocation>
</comment>
<feature type="transmembrane region" description="Helical" evidence="14">
    <location>
        <begin position="102"/>
        <end position="121"/>
    </location>
</feature>
<dbReference type="InterPro" id="IPR004358">
    <property type="entry name" value="Sig_transdc_His_kin-like_C"/>
</dbReference>
<reference evidence="16 17" key="1">
    <citation type="submission" date="2020-03" db="EMBL/GenBank/DDBJ databases">
        <authorList>
            <person name="Sun Q."/>
        </authorList>
    </citation>
    <scope>NUCLEOTIDE SEQUENCE [LARGE SCALE GENOMIC DNA]</scope>
    <source>
        <strain evidence="16 17">KACC 21451</strain>
    </source>
</reference>
<dbReference type="AlphaFoldDB" id="A0A846TJ67"/>
<dbReference type="GO" id="GO:0000155">
    <property type="term" value="F:phosphorelay sensor kinase activity"/>
    <property type="evidence" value="ECO:0007669"/>
    <property type="project" value="InterPro"/>
</dbReference>
<keyword evidence="11 14" id="KW-1133">Transmembrane helix</keyword>
<dbReference type="InterPro" id="IPR003594">
    <property type="entry name" value="HATPase_dom"/>
</dbReference>
<feature type="transmembrane region" description="Helical" evidence="14">
    <location>
        <begin position="70"/>
        <end position="96"/>
    </location>
</feature>
<dbReference type="EMBL" id="JAAVUM010000005">
    <property type="protein sequence ID" value="NKE05562.1"/>
    <property type="molecule type" value="Genomic_DNA"/>
</dbReference>
<keyword evidence="10" id="KW-0067">ATP-binding</keyword>
<dbReference type="InterPro" id="IPR005467">
    <property type="entry name" value="His_kinase_dom"/>
</dbReference>
<keyword evidence="8" id="KW-0547">Nucleotide-binding</keyword>
<proteinExistence type="predicted"/>
<evidence type="ECO:0000256" key="9">
    <source>
        <dbReference type="ARBA" id="ARBA00022777"/>
    </source>
</evidence>
<keyword evidence="6" id="KW-0808">Transferase</keyword>
<keyword evidence="7 14" id="KW-0812">Transmembrane</keyword>
<dbReference type="Pfam" id="PF00512">
    <property type="entry name" value="HisKA"/>
    <property type="match status" value="1"/>
</dbReference>
<evidence type="ECO:0000256" key="11">
    <source>
        <dbReference type="ARBA" id="ARBA00022989"/>
    </source>
</evidence>
<dbReference type="InterPro" id="IPR011620">
    <property type="entry name" value="Sig_transdc_His_kinase_LytS_TM"/>
</dbReference>
<evidence type="ECO:0000256" key="8">
    <source>
        <dbReference type="ARBA" id="ARBA00022741"/>
    </source>
</evidence>
<keyword evidence="12" id="KW-0902">Two-component regulatory system</keyword>
<feature type="transmembrane region" description="Helical" evidence="14">
    <location>
        <begin position="7"/>
        <end position="26"/>
    </location>
</feature>
<feature type="domain" description="Histidine kinase" evidence="15">
    <location>
        <begin position="210"/>
        <end position="418"/>
    </location>
</feature>
<evidence type="ECO:0000256" key="13">
    <source>
        <dbReference type="ARBA" id="ARBA00023136"/>
    </source>
</evidence>
<gene>
    <name evidence="16" type="ORF">GWK17_08790</name>
</gene>
<evidence type="ECO:0000256" key="14">
    <source>
        <dbReference type="SAM" id="Phobius"/>
    </source>
</evidence>
<comment type="caution">
    <text evidence="16">The sequence shown here is derived from an EMBL/GenBank/DDBJ whole genome shotgun (WGS) entry which is preliminary data.</text>
</comment>
<evidence type="ECO:0000256" key="10">
    <source>
        <dbReference type="ARBA" id="ARBA00022840"/>
    </source>
</evidence>
<organism evidence="16 17">
    <name type="scientific">Mesobacillus selenatarsenatis</name>
    <dbReference type="NCBI Taxonomy" id="388741"/>
    <lineage>
        <taxon>Bacteria</taxon>
        <taxon>Bacillati</taxon>
        <taxon>Bacillota</taxon>
        <taxon>Bacilli</taxon>
        <taxon>Bacillales</taxon>
        <taxon>Bacillaceae</taxon>
        <taxon>Mesobacillus</taxon>
    </lineage>
</organism>
<dbReference type="SUPFAM" id="SSF55874">
    <property type="entry name" value="ATPase domain of HSP90 chaperone/DNA topoisomerase II/histidine kinase"/>
    <property type="match status" value="1"/>
</dbReference>
<dbReference type="InterPro" id="IPR036097">
    <property type="entry name" value="HisK_dim/P_sf"/>
</dbReference>
<accession>A0A846TJ67</accession>
<evidence type="ECO:0000256" key="7">
    <source>
        <dbReference type="ARBA" id="ARBA00022692"/>
    </source>
</evidence>
<dbReference type="Proteomes" id="UP000587942">
    <property type="component" value="Unassembled WGS sequence"/>
</dbReference>
<dbReference type="PANTHER" id="PTHR43065">
    <property type="entry name" value="SENSOR HISTIDINE KINASE"/>
    <property type="match status" value="1"/>
</dbReference>
<dbReference type="SMART" id="SM00388">
    <property type="entry name" value="HisKA"/>
    <property type="match status" value="1"/>
</dbReference>
<protein>
    <recommendedName>
        <fullName evidence="3">histidine kinase</fullName>
        <ecNumber evidence="3">2.7.13.3</ecNumber>
    </recommendedName>
</protein>
<evidence type="ECO:0000256" key="1">
    <source>
        <dbReference type="ARBA" id="ARBA00000085"/>
    </source>
</evidence>
<dbReference type="GO" id="GO:0005886">
    <property type="term" value="C:plasma membrane"/>
    <property type="evidence" value="ECO:0007669"/>
    <property type="project" value="UniProtKB-SubCell"/>
</dbReference>
<dbReference type="RefSeq" id="WP_167832014.1">
    <property type="nucleotide sequence ID" value="NZ_JAAVUM010000005.1"/>
</dbReference>
<comment type="catalytic activity">
    <reaction evidence="1">
        <text>ATP + protein L-histidine = ADP + protein N-phospho-L-histidine.</text>
        <dbReference type="EC" id="2.7.13.3"/>
    </reaction>
</comment>
<dbReference type="SMART" id="SM00387">
    <property type="entry name" value="HATPase_c"/>
    <property type="match status" value="1"/>
</dbReference>
<dbReference type="EC" id="2.7.13.3" evidence="3"/>
<sequence length="424" mass="47554">MDQLTVLVLNLIFILFSTFVFQYIIVKKIPSLYKKYSKLFVITLGGFQILFCMSFTVVGSPDFIFDLRLIPVVLGGLYGGPVVSTMLFIIVVVARIPFGGNGIWINFFNMLTISVLTAYLSNKFRSFPLTRKLLTVVTVALFYTILIFLMKATVFEELSNFAFMLLYALTLTGGIYIVTYYIEIMLQNRLLHNAVIKSDKIEVVSQLAASVSHEVRNPLTVTRGFLQMLKDPTIDEKKRLYYLNTAIDELDRAETIIKDYLNFAKPQSKMASSIFVKEEIEKALELIIPYANHFSVNVKKDLMAGMKISGEAAKFHQCILNIIKNGIEAMPNGGDLVISCREMANSHVSITIEDTGCGMSPQQLAKIGEPYFSTKAEKGTGLGMMVVNNIIQEMGGTMDVKSKLNEGTKFKIVLPLYSTEKRET</sequence>
<feature type="transmembrane region" description="Helical" evidence="14">
    <location>
        <begin position="38"/>
        <end position="58"/>
    </location>
</feature>
<name>A0A846TJ67_9BACI</name>
<evidence type="ECO:0000313" key="16">
    <source>
        <dbReference type="EMBL" id="NKE05562.1"/>
    </source>
</evidence>
<dbReference type="GO" id="GO:0005524">
    <property type="term" value="F:ATP binding"/>
    <property type="evidence" value="ECO:0007669"/>
    <property type="project" value="UniProtKB-KW"/>
</dbReference>
<dbReference type="CDD" id="cd00082">
    <property type="entry name" value="HisKA"/>
    <property type="match status" value="1"/>
</dbReference>
<evidence type="ECO:0000259" key="15">
    <source>
        <dbReference type="PROSITE" id="PS50109"/>
    </source>
</evidence>
<evidence type="ECO:0000256" key="2">
    <source>
        <dbReference type="ARBA" id="ARBA00004651"/>
    </source>
</evidence>
<keyword evidence="9 16" id="KW-0418">Kinase</keyword>
<dbReference type="Gene3D" id="3.30.565.10">
    <property type="entry name" value="Histidine kinase-like ATPase, C-terminal domain"/>
    <property type="match status" value="1"/>
</dbReference>
<dbReference type="Gene3D" id="1.10.287.130">
    <property type="match status" value="1"/>
</dbReference>
<dbReference type="PROSITE" id="PS50109">
    <property type="entry name" value="HIS_KIN"/>
    <property type="match status" value="1"/>
</dbReference>
<evidence type="ECO:0000256" key="5">
    <source>
        <dbReference type="ARBA" id="ARBA00022553"/>
    </source>
</evidence>
<evidence type="ECO:0000256" key="4">
    <source>
        <dbReference type="ARBA" id="ARBA00022475"/>
    </source>
</evidence>
<keyword evidence="13 14" id="KW-0472">Membrane</keyword>
<dbReference type="Pfam" id="PF07694">
    <property type="entry name" value="5TM-5TMR_LYT"/>
    <property type="match status" value="1"/>
</dbReference>
<evidence type="ECO:0000313" key="17">
    <source>
        <dbReference type="Proteomes" id="UP000587942"/>
    </source>
</evidence>
<evidence type="ECO:0000256" key="6">
    <source>
        <dbReference type="ARBA" id="ARBA00022679"/>
    </source>
</evidence>
<dbReference type="PANTHER" id="PTHR43065:SF46">
    <property type="entry name" value="C4-DICARBOXYLATE TRANSPORT SENSOR PROTEIN DCTB"/>
    <property type="match status" value="1"/>
</dbReference>
<dbReference type="SUPFAM" id="SSF47384">
    <property type="entry name" value="Homodimeric domain of signal transducing histidine kinase"/>
    <property type="match status" value="1"/>
</dbReference>
<dbReference type="InterPro" id="IPR003661">
    <property type="entry name" value="HisK_dim/P_dom"/>
</dbReference>
<evidence type="ECO:0000256" key="3">
    <source>
        <dbReference type="ARBA" id="ARBA00012438"/>
    </source>
</evidence>
<evidence type="ECO:0000256" key="12">
    <source>
        <dbReference type="ARBA" id="ARBA00023012"/>
    </source>
</evidence>
<keyword evidence="4" id="KW-1003">Cell membrane</keyword>
<dbReference type="Pfam" id="PF02518">
    <property type="entry name" value="HATPase_c"/>
    <property type="match status" value="1"/>
</dbReference>
<keyword evidence="5" id="KW-0597">Phosphoprotein</keyword>
<dbReference type="GO" id="GO:0071555">
    <property type="term" value="P:cell wall organization"/>
    <property type="evidence" value="ECO:0007669"/>
    <property type="project" value="InterPro"/>
</dbReference>
<dbReference type="InterPro" id="IPR036890">
    <property type="entry name" value="HATPase_C_sf"/>
</dbReference>